<organism evidence="14 15">
    <name type="scientific">Austrofundulus limnaeus</name>
    <name type="common">Annual killifish</name>
    <dbReference type="NCBI Taxonomy" id="52670"/>
    <lineage>
        <taxon>Eukaryota</taxon>
        <taxon>Metazoa</taxon>
        <taxon>Chordata</taxon>
        <taxon>Craniata</taxon>
        <taxon>Vertebrata</taxon>
        <taxon>Euteleostomi</taxon>
        <taxon>Actinopterygii</taxon>
        <taxon>Neopterygii</taxon>
        <taxon>Teleostei</taxon>
        <taxon>Neoteleostei</taxon>
        <taxon>Acanthomorphata</taxon>
        <taxon>Ovalentaria</taxon>
        <taxon>Atherinomorphae</taxon>
        <taxon>Cyprinodontiformes</taxon>
        <taxon>Rivulidae</taxon>
        <taxon>Austrofundulus</taxon>
    </lineage>
</organism>
<feature type="domain" description="C2H2-type" evidence="13">
    <location>
        <begin position="336"/>
        <end position="363"/>
    </location>
</feature>
<evidence type="ECO:0000313" key="15">
    <source>
        <dbReference type="RefSeq" id="XP_013884873.1"/>
    </source>
</evidence>
<keyword evidence="9" id="KW-0804">Transcription</keyword>
<dbReference type="Gene3D" id="3.30.160.60">
    <property type="entry name" value="Classic Zinc Finger"/>
    <property type="match status" value="5"/>
</dbReference>
<evidence type="ECO:0000256" key="11">
    <source>
        <dbReference type="PROSITE-ProRule" id="PRU00042"/>
    </source>
</evidence>
<keyword evidence="14" id="KW-1185">Reference proteome</keyword>
<dbReference type="InterPro" id="IPR013087">
    <property type="entry name" value="Znf_C2H2_type"/>
</dbReference>
<dbReference type="InParanoid" id="A0A2I4CY01"/>
<proteinExistence type="predicted"/>
<protein>
    <submittedName>
        <fullName evidence="15">Zinc finger protein 568</fullName>
    </submittedName>
</protein>
<dbReference type="KEGG" id="alim:106533180"/>
<evidence type="ECO:0000256" key="7">
    <source>
        <dbReference type="ARBA" id="ARBA00023015"/>
    </source>
</evidence>
<comment type="function">
    <text evidence="1">May be involved in transcriptional regulation.</text>
</comment>
<dbReference type="InterPro" id="IPR036236">
    <property type="entry name" value="Znf_C2H2_sf"/>
</dbReference>
<dbReference type="GeneID" id="106533180"/>
<feature type="domain" description="C2H2-type" evidence="13">
    <location>
        <begin position="282"/>
        <end position="309"/>
    </location>
</feature>
<keyword evidence="5 11" id="KW-0863">Zinc-finger</keyword>
<dbReference type="OrthoDB" id="8423638at2759"/>
<evidence type="ECO:0000313" key="14">
    <source>
        <dbReference type="Proteomes" id="UP000192220"/>
    </source>
</evidence>
<dbReference type="FunFam" id="3.30.160.60:FF:001498">
    <property type="entry name" value="Zinc finger protein 404"/>
    <property type="match status" value="1"/>
</dbReference>
<name>A0A2I4CY01_AUSLI</name>
<dbReference type="RefSeq" id="XP_013884873.1">
    <property type="nucleotide sequence ID" value="XM_014029419.1"/>
</dbReference>
<dbReference type="FunFam" id="3.30.160.60:FF:000097">
    <property type="entry name" value="Zinc finger protein"/>
    <property type="match status" value="1"/>
</dbReference>
<dbReference type="PANTHER" id="PTHR46105:SF31">
    <property type="entry name" value="LOW QUALITY PROTEIN: ZINC FINGER PROTEIN 721-RELATED"/>
    <property type="match status" value="1"/>
</dbReference>
<keyword evidence="10" id="KW-0539">Nucleus</keyword>
<evidence type="ECO:0000256" key="12">
    <source>
        <dbReference type="SAM" id="MobiDB-lite"/>
    </source>
</evidence>
<evidence type="ECO:0000256" key="3">
    <source>
        <dbReference type="ARBA" id="ARBA00022723"/>
    </source>
</evidence>
<dbReference type="AlphaFoldDB" id="A0A2I4CY01"/>
<feature type="region of interest" description="Disordered" evidence="12">
    <location>
        <begin position="139"/>
        <end position="181"/>
    </location>
</feature>
<dbReference type="PROSITE" id="PS00028">
    <property type="entry name" value="ZINC_FINGER_C2H2_1"/>
    <property type="match status" value="5"/>
</dbReference>
<feature type="region of interest" description="Disordered" evidence="12">
    <location>
        <begin position="30"/>
        <end position="96"/>
    </location>
</feature>
<evidence type="ECO:0000256" key="1">
    <source>
        <dbReference type="ARBA" id="ARBA00003767"/>
    </source>
</evidence>
<dbReference type="FunFam" id="3.30.160.60:FF:001840">
    <property type="entry name" value="Paternally-expressed gene 3 protein"/>
    <property type="match status" value="1"/>
</dbReference>
<feature type="compositionally biased region" description="Acidic residues" evidence="12">
    <location>
        <begin position="152"/>
        <end position="167"/>
    </location>
</feature>
<evidence type="ECO:0000256" key="5">
    <source>
        <dbReference type="ARBA" id="ARBA00022771"/>
    </source>
</evidence>
<evidence type="ECO:0000256" key="6">
    <source>
        <dbReference type="ARBA" id="ARBA00022833"/>
    </source>
</evidence>
<keyword evidence="4" id="KW-0677">Repeat</keyword>
<dbReference type="PANTHER" id="PTHR46105">
    <property type="entry name" value="AGAP004733-PA"/>
    <property type="match status" value="1"/>
</dbReference>
<dbReference type="GO" id="GO:0008270">
    <property type="term" value="F:zinc ion binding"/>
    <property type="evidence" value="ECO:0007669"/>
    <property type="project" value="UniProtKB-KW"/>
</dbReference>
<feature type="compositionally biased region" description="Acidic residues" evidence="12">
    <location>
        <begin position="36"/>
        <end position="48"/>
    </location>
</feature>
<evidence type="ECO:0000256" key="2">
    <source>
        <dbReference type="ARBA" id="ARBA00004123"/>
    </source>
</evidence>
<dbReference type="Proteomes" id="UP000192220">
    <property type="component" value="Unplaced"/>
</dbReference>
<dbReference type="InterPro" id="IPR050457">
    <property type="entry name" value="ZnFinger_BTB_dom_contain"/>
</dbReference>
<dbReference type="FunFam" id="3.30.160.60:FF:001111">
    <property type="entry name" value="Zinc finger protein 92 homolog"/>
    <property type="match status" value="1"/>
</dbReference>
<dbReference type="SMART" id="SM00355">
    <property type="entry name" value="ZnF_C2H2"/>
    <property type="match status" value="5"/>
</dbReference>
<keyword evidence="3" id="KW-0479">Metal-binding</keyword>
<reference evidence="15" key="1">
    <citation type="submission" date="2025-08" db="UniProtKB">
        <authorList>
            <consortium name="RefSeq"/>
        </authorList>
    </citation>
    <scope>IDENTIFICATION</scope>
    <source>
        <strain evidence="15">Quisiro</strain>
        <tissue evidence="15">Liver</tissue>
    </source>
</reference>
<evidence type="ECO:0000256" key="8">
    <source>
        <dbReference type="ARBA" id="ARBA00023125"/>
    </source>
</evidence>
<gene>
    <name evidence="15" type="primary">LOC106533180</name>
</gene>
<feature type="compositionally biased region" description="Basic and acidic residues" evidence="12">
    <location>
        <begin position="66"/>
        <end position="78"/>
    </location>
</feature>
<dbReference type="PROSITE" id="PS50157">
    <property type="entry name" value="ZINC_FINGER_C2H2_2"/>
    <property type="match status" value="5"/>
</dbReference>
<evidence type="ECO:0000256" key="4">
    <source>
        <dbReference type="ARBA" id="ARBA00022737"/>
    </source>
</evidence>
<sequence length="366" mass="41875">MSDRILLNASFNPNYQLHIVVVPEDAQQLVTVKEEAPEEQSSDVDQQDSEPPNIKKEEEEAWTTQEGDRLDVKNETDATRFPLTSVSVKTEDDEEKQLLSRFHQHQMEDFPASSSDDQMEAVTGGEDCEGVEIVWNPDLKTYDDNCNSSEPDVSEDAEEDDDDDDTSTDSQQKDFSKSEDWDKDWKESRSFESSVNAFICPECGEQFPHNQSLQRHMSCHLGTWSLSSLGNSKYVRVNEDEESPKDIQTKPKVFSCDDCGKIFNRKTNLNRHTRIHTGQKPFSCYFCGRRFSDKANFNRHVTIHTGQKPFSCDVCGHRFSLESELNSHVIIHTGQRPCTVCGQIFSQKMDLDRHMRIHTGQKPFGC</sequence>
<feature type="domain" description="C2H2-type" evidence="13">
    <location>
        <begin position="198"/>
        <end position="225"/>
    </location>
</feature>
<dbReference type="SUPFAM" id="SSF57667">
    <property type="entry name" value="beta-beta-alpha zinc fingers"/>
    <property type="match status" value="4"/>
</dbReference>
<accession>A0A2I4CY01</accession>
<dbReference type="GO" id="GO:0005634">
    <property type="term" value="C:nucleus"/>
    <property type="evidence" value="ECO:0007669"/>
    <property type="project" value="UniProtKB-SubCell"/>
</dbReference>
<feature type="domain" description="C2H2-type" evidence="13">
    <location>
        <begin position="254"/>
        <end position="281"/>
    </location>
</feature>
<keyword evidence="7" id="KW-0805">Transcription regulation</keyword>
<evidence type="ECO:0000259" key="13">
    <source>
        <dbReference type="PROSITE" id="PS50157"/>
    </source>
</evidence>
<evidence type="ECO:0000256" key="10">
    <source>
        <dbReference type="ARBA" id="ARBA00023242"/>
    </source>
</evidence>
<dbReference type="GO" id="GO:0000978">
    <property type="term" value="F:RNA polymerase II cis-regulatory region sequence-specific DNA binding"/>
    <property type="evidence" value="ECO:0007669"/>
    <property type="project" value="TreeGrafter"/>
</dbReference>
<feature type="non-terminal residue" evidence="15">
    <location>
        <position position="366"/>
    </location>
</feature>
<keyword evidence="8" id="KW-0238">DNA-binding</keyword>
<feature type="domain" description="C2H2-type" evidence="13">
    <location>
        <begin position="310"/>
        <end position="337"/>
    </location>
</feature>
<comment type="subcellular location">
    <subcellularLocation>
        <location evidence="2">Nucleus</location>
    </subcellularLocation>
</comment>
<dbReference type="Pfam" id="PF13912">
    <property type="entry name" value="zf-C2H2_6"/>
    <property type="match status" value="1"/>
</dbReference>
<dbReference type="GO" id="GO:0000981">
    <property type="term" value="F:DNA-binding transcription factor activity, RNA polymerase II-specific"/>
    <property type="evidence" value="ECO:0007669"/>
    <property type="project" value="TreeGrafter"/>
</dbReference>
<keyword evidence="6" id="KW-0862">Zinc</keyword>
<feature type="compositionally biased region" description="Basic and acidic residues" evidence="12">
    <location>
        <begin position="171"/>
        <end position="181"/>
    </location>
</feature>
<dbReference type="Pfam" id="PF00096">
    <property type="entry name" value="zf-C2H2"/>
    <property type="match status" value="4"/>
</dbReference>
<evidence type="ECO:0000256" key="9">
    <source>
        <dbReference type="ARBA" id="ARBA00023163"/>
    </source>
</evidence>